<keyword evidence="1" id="KW-0472">Membrane</keyword>
<evidence type="ECO:0000313" key="2">
    <source>
        <dbReference type="EMBL" id="TCO48357.1"/>
    </source>
</evidence>
<proteinExistence type="predicted"/>
<keyword evidence="1" id="KW-1133">Transmembrane helix</keyword>
<accession>A0A4R2ITE0</accession>
<feature type="transmembrane region" description="Helical" evidence="1">
    <location>
        <begin position="104"/>
        <end position="122"/>
    </location>
</feature>
<dbReference type="EMBL" id="SLWR01000004">
    <property type="protein sequence ID" value="TCO48357.1"/>
    <property type="molecule type" value="Genomic_DNA"/>
</dbReference>
<protein>
    <submittedName>
        <fullName evidence="2">Uncharacterized protein</fullName>
    </submittedName>
</protein>
<keyword evidence="3" id="KW-1185">Reference proteome</keyword>
<dbReference type="OrthoDB" id="9833308at2"/>
<reference evidence="2 3" key="1">
    <citation type="journal article" date="2015" name="Stand. Genomic Sci.">
        <title>Genomic Encyclopedia of Bacterial and Archaeal Type Strains, Phase III: the genomes of soil and plant-associated and newly described type strains.</title>
        <authorList>
            <person name="Whitman W.B."/>
            <person name="Woyke T."/>
            <person name="Klenk H.P."/>
            <person name="Zhou Y."/>
            <person name="Lilburn T.G."/>
            <person name="Beck B.J."/>
            <person name="De Vos P."/>
            <person name="Vandamme P."/>
            <person name="Eisen J.A."/>
            <person name="Garrity G."/>
            <person name="Hugenholtz P."/>
            <person name="Kyrpides N.C."/>
        </authorList>
    </citation>
    <scope>NUCLEOTIDE SEQUENCE [LARGE SCALE GENOMIC DNA]</scope>
    <source>
        <strain evidence="2 3">VKM Ac-2541</strain>
    </source>
</reference>
<gene>
    <name evidence="2" type="ORF">EV646_104174</name>
</gene>
<dbReference type="AlphaFoldDB" id="A0A4R2ITE0"/>
<evidence type="ECO:0000256" key="1">
    <source>
        <dbReference type="SAM" id="Phobius"/>
    </source>
</evidence>
<name>A0A4R2ITE0_9ACTN</name>
<comment type="caution">
    <text evidence="2">The sequence shown here is derived from an EMBL/GenBank/DDBJ whole genome shotgun (WGS) entry which is preliminary data.</text>
</comment>
<evidence type="ECO:0000313" key="3">
    <source>
        <dbReference type="Proteomes" id="UP000295573"/>
    </source>
</evidence>
<feature type="transmembrane region" description="Helical" evidence="1">
    <location>
        <begin position="81"/>
        <end position="98"/>
    </location>
</feature>
<dbReference type="RefSeq" id="WP_132148171.1">
    <property type="nucleotide sequence ID" value="NZ_SLWR01000004.1"/>
</dbReference>
<organism evidence="2 3">
    <name type="scientific">Kribbella antiqua</name>
    <dbReference type="NCBI Taxonomy" id="2512217"/>
    <lineage>
        <taxon>Bacteria</taxon>
        <taxon>Bacillati</taxon>
        <taxon>Actinomycetota</taxon>
        <taxon>Actinomycetes</taxon>
        <taxon>Propionibacteriales</taxon>
        <taxon>Kribbellaceae</taxon>
        <taxon>Kribbella</taxon>
    </lineage>
</organism>
<sequence length="190" mass="21095">MDQEKLLVTAGTLANRTGYPVPSIINAQASTDGRYVVLEPGATGPVLYVTEDAGEFSDPLLHLVIAQEFVMVGAGLNRHRQMLPVIIGAPLFVLGIVLSLVIGWAWALGIVLVAIPVVWASYEAFWNRRFMRQVDARLAEVLGIEPLAEGLRQLAEARRWRKTFSWLYLGAFPLPPERLTWLNNDQSKTT</sequence>
<keyword evidence="1" id="KW-0812">Transmembrane</keyword>
<dbReference type="Proteomes" id="UP000295573">
    <property type="component" value="Unassembled WGS sequence"/>
</dbReference>